<keyword evidence="3" id="KW-1185">Reference proteome</keyword>
<dbReference type="OrthoDB" id="6501018at2759"/>
<dbReference type="KEGG" id="tut:107368319"/>
<dbReference type="OMA" id="LCILQQA"/>
<evidence type="ECO:0000313" key="3">
    <source>
        <dbReference type="Proteomes" id="UP000015104"/>
    </source>
</evidence>
<reference evidence="3" key="1">
    <citation type="submission" date="2011-08" db="EMBL/GenBank/DDBJ databases">
        <authorList>
            <person name="Rombauts S."/>
        </authorList>
    </citation>
    <scope>NUCLEOTIDE SEQUENCE</scope>
    <source>
        <strain evidence="3">London</strain>
    </source>
</reference>
<dbReference type="STRING" id="32264.T1KY33"/>
<evidence type="ECO:0000313" key="2">
    <source>
        <dbReference type="EnsemblMetazoa" id="tetur26g02300.1"/>
    </source>
</evidence>
<reference evidence="2" key="2">
    <citation type="submission" date="2015-06" db="UniProtKB">
        <authorList>
            <consortium name="EnsemblMetazoa"/>
        </authorList>
    </citation>
    <scope>IDENTIFICATION</scope>
</reference>
<dbReference type="GO" id="GO:0044528">
    <property type="term" value="P:regulation of mitochondrial mRNA stability"/>
    <property type="evidence" value="ECO:0007669"/>
    <property type="project" value="InterPro"/>
</dbReference>
<dbReference type="Proteomes" id="UP000015104">
    <property type="component" value="Unassembled WGS sequence"/>
</dbReference>
<sequence length="602" mass="68392">MSLFRQSLRLLKENRVSSLMFSKVYFPCYPFSSTFPPLTLIKTLSTGPRLGNTTFERMYPTGRAVVFHLQQLSNSLKNKESDSISILNDATFKDILQDLIINLENTSVFYNYSINDLCSIYRCLLEIGIEPKHEVIDLLEGMIIDGLDNATINDFRMLIGVHNLMYRTSNGKKLFSEISYRMEQIISKMNLQQLLGMLNTINGPIPSNFLEKLEQTATSVISQITDHEPLIGLYLKFFVRLANNGRRPLPLLHALRNGLKECDLNAYPEPLHLINVVAALNKLNYPDLLLLQKIEASLTINNHLELVKINGLSVLLTAAGKMNWRCDAILNQISQIIQDESLPLRHQELVAFVLASAKLNFYPDYLDELLKKRIFPEINQKSIKDSFIWLDFVWSLVIMNLVPAASIESIFNQSFIHSLKNSGNPEAKFTKWKLMNILTYARLNGINVNHDIDLSYFQSPPRSVESVNQGAFANEILTNFIIRQKDLVTNFESPVGCAIDAEFIANKDTKFLPIIEYGTHANPLKEIPSEYKRISLIAHGFKDLVINDSSLIGPRRFTVDALNHLGTNVIVIRSSDLNTQMKPVDRVKTLRSKIAEVFLSQI</sequence>
<protein>
    <recommendedName>
        <fullName evidence="1">FAST kinase leucine-rich domain-containing protein</fullName>
    </recommendedName>
</protein>
<dbReference type="Pfam" id="PF06743">
    <property type="entry name" value="FAST_1"/>
    <property type="match status" value="1"/>
</dbReference>
<gene>
    <name evidence="2" type="primary">107368319</name>
</gene>
<dbReference type="EnsemblMetazoa" id="tetur26g02300.1">
    <property type="protein sequence ID" value="tetur26g02300.1"/>
    <property type="gene ID" value="tetur26g02300"/>
</dbReference>
<name>T1KY33_TETUR</name>
<dbReference type="AlphaFoldDB" id="T1KY33"/>
<dbReference type="HOGENOM" id="CLU_029448_0_0_1"/>
<accession>T1KY33</accession>
<dbReference type="InterPro" id="IPR010622">
    <property type="entry name" value="FAST_Leu-rich"/>
</dbReference>
<feature type="domain" description="FAST kinase leucine-rich" evidence="1">
    <location>
        <begin position="349"/>
        <end position="419"/>
    </location>
</feature>
<organism evidence="2 3">
    <name type="scientific">Tetranychus urticae</name>
    <name type="common">Two-spotted spider mite</name>
    <dbReference type="NCBI Taxonomy" id="32264"/>
    <lineage>
        <taxon>Eukaryota</taxon>
        <taxon>Metazoa</taxon>
        <taxon>Ecdysozoa</taxon>
        <taxon>Arthropoda</taxon>
        <taxon>Chelicerata</taxon>
        <taxon>Arachnida</taxon>
        <taxon>Acari</taxon>
        <taxon>Acariformes</taxon>
        <taxon>Trombidiformes</taxon>
        <taxon>Prostigmata</taxon>
        <taxon>Eleutherengona</taxon>
        <taxon>Raphignathae</taxon>
        <taxon>Tetranychoidea</taxon>
        <taxon>Tetranychidae</taxon>
        <taxon>Tetranychus</taxon>
    </lineage>
</organism>
<proteinExistence type="predicted"/>
<evidence type="ECO:0000259" key="1">
    <source>
        <dbReference type="Pfam" id="PF06743"/>
    </source>
</evidence>
<dbReference type="EMBL" id="CAEY01000699">
    <property type="status" value="NOT_ANNOTATED_CDS"/>
    <property type="molecule type" value="Genomic_DNA"/>
</dbReference>